<protein>
    <submittedName>
        <fullName evidence="2">Huntingtin-associated protein 1</fullName>
    </submittedName>
</protein>
<keyword evidence="3" id="KW-1185">Reference proteome</keyword>
<dbReference type="GeneTree" id="ENSGT00940000162183"/>
<organism evidence="2 3">
    <name type="scientific">Jaculus jaculus</name>
    <name type="common">Lesser Egyptian jerboa</name>
    <dbReference type="NCBI Taxonomy" id="51337"/>
    <lineage>
        <taxon>Eukaryota</taxon>
        <taxon>Metazoa</taxon>
        <taxon>Chordata</taxon>
        <taxon>Craniata</taxon>
        <taxon>Vertebrata</taxon>
        <taxon>Euteleostomi</taxon>
        <taxon>Mammalia</taxon>
        <taxon>Eutheria</taxon>
        <taxon>Euarchontoglires</taxon>
        <taxon>Glires</taxon>
        <taxon>Rodentia</taxon>
        <taxon>Myomorpha</taxon>
        <taxon>Dipodoidea</taxon>
        <taxon>Dipodidae</taxon>
        <taxon>Dipodinae</taxon>
        <taxon>Jaculus</taxon>
    </lineage>
</organism>
<evidence type="ECO:0000313" key="3">
    <source>
        <dbReference type="Proteomes" id="UP000694385"/>
    </source>
</evidence>
<proteinExistence type="predicted"/>
<feature type="region of interest" description="Disordered" evidence="1">
    <location>
        <begin position="1"/>
        <end position="31"/>
    </location>
</feature>
<gene>
    <name evidence="2" type="primary">Hap1</name>
</gene>
<reference evidence="2" key="2">
    <citation type="submission" date="2025-09" db="UniProtKB">
        <authorList>
            <consortium name="Ensembl"/>
        </authorList>
    </citation>
    <scope>IDENTIFICATION</scope>
</reference>
<evidence type="ECO:0000256" key="1">
    <source>
        <dbReference type="SAM" id="MobiDB-lite"/>
    </source>
</evidence>
<evidence type="ECO:0000313" key="2">
    <source>
        <dbReference type="Ensembl" id="ENSJJAP00000022823.1"/>
    </source>
</evidence>
<dbReference type="Proteomes" id="UP000694385">
    <property type="component" value="Unassembled WGS sequence"/>
</dbReference>
<dbReference type="Ensembl" id="ENSJJAT00000029393.1">
    <property type="protein sequence ID" value="ENSJJAP00000022823.1"/>
    <property type="gene ID" value="ENSJJAG00000022760.1"/>
</dbReference>
<name>A0A8C5P4P3_JACJA</name>
<feature type="compositionally biased region" description="Basic and acidic residues" evidence="1">
    <location>
        <begin position="91"/>
        <end position="101"/>
    </location>
</feature>
<dbReference type="AlphaFoldDB" id="A0A8C5P4P3"/>
<reference evidence="2" key="1">
    <citation type="submission" date="2025-08" db="UniProtKB">
        <authorList>
            <consortium name="Ensembl"/>
        </authorList>
    </citation>
    <scope>IDENTIFICATION</scope>
</reference>
<sequence>YGTETEKLQRQLASEKGGHTQFPAEDCGGRPHLHHEVAKSLCQHSPMPVTHYAYSMPLEALPSFQETLAEELRTSLRRIISDPEYFVERRDLHYREEREPEPGVMPPPEDLMPPEELEPPEELVPEEELGAMEEVGTAEEGLEEEAEVASEETE</sequence>
<feature type="region of interest" description="Disordered" evidence="1">
    <location>
        <begin position="91"/>
        <end position="154"/>
    </location>
</feature>
<feature type="compositionally biased region" description="Acidic residues" evidence="1">
    <location>
        <begin position="112"/>
        <end position="154"/>
    </location>
</feature>
<accession>A0A8C5P4P3</accession>